<reference evidence="1" key="1">
    <citation type="journal article" date="2011" name="PLoS ONE">
        <title>Ralstonia syzygii, the Blood Disease Bacterium and some Asian R. solanacearum strains form a single genomic species despite divergent lifestyles.</title>
        <authorList>
            <person name="Remenant B."/>
            <person name="de Cambiaire J.C."/>
            <person name="Cellier G."/>
            <person name="Jacobs J.M."/>
            <person name="Mangenot S."/>
            <person name="Barbe V."/>
            <person name="Lajus A."/>
            <person name="Vallenet D."/>
            <person name="Medigue C."/>
            <person name="Fegan M."/>
            <person name="Allen C."/>
            <person name="Prior P."/>
        </authorList>
    </citation>
    <scope>NUCLEOTIDE SEQUENCE</scope>
    <source>
        <strain evidence="1">R229</strain>
    </source>
</reference>
<gene>
    <name evidence="1" type="ORF">BDB_60185</name>
</gene>
<organism evidence="1">
    <name type="scientific">blood disease bacterium R229</name>
    <dbReference type="NCBI Taxonomy" id="741978"/>
    <lineage>
        <taxon>Bacteria</taxon>
        <taxon>Pseudomonadati</taxon>
        <taxon>Pseudomonadota</taxon>
        <taxon>Betaproteobacteria</taxon>
        <taxon>Burkholderiales</taxon>
        <taxon>Burkholderiaceae</taxon>
        <taxon>Ralstonia</taxon>
        <taxon>Ralstonia solanacearum species complex</taxon>
    </lineage>
</organism>
<protein>
    <submittedName>
        <fullName evidence="1">Uncharacterized protein</fullName>
    </submittedName>
</protein>
<sequence>MTDGGIGSLASNLDGFITTLEPGFVPRDPRQMGALRAPVANANVLGRGMPTMAACTLPFQLGPVVDIGVGDTEAAALRRHLAHRFNAEPELVVCTVRTPLATANVPGLGSPLVPLCTPEAVAGIDAVVSVREALPAMLLCDAVQLVQPVLAKMGIADRLVCAQSAPFAAYHDNAACRPLVTLGATEAIEFLHPGIGLRQPFAAALACGFLDTGKPGRVAQDLATLDVPAVSAPTSRQDPGATRFELVAEPAAKEIHRITVAVAGRQAFAAGLPGDLLQARELCLGLARRAVDQETEGMGAGAGCFMPVGAAEPIAGGPASPFVVKEGVALLCQALAQSGQMC</sequence>
<dbReference type="AlphaFoldDB" id="G2ZKL2"/>
<evidence type="ECO:0000313" key="1">
    <source>
        <dbReference type="EMBL" id="CCA79573.1"/>
    </source>
</evidence>
<accession>G2ZKL2</accession>
<dbReference type="EMBL" id="FR854062">
    <property type="protein sequence ID" value="CCA79573.1"/>
    <property type="molecule type" value="Genomic_DNA"/>
</dbReference>
<reference evidence="1" key="2">
    <citation type="submission" date="2011-04" db="EMBL/GenBank/DDBJ databases">
        <authorList>
            <person name="Genoscope - CEA"/>
        </authorList>
    </citation>
    <scope>NUCLEOTIDE SEQUENCE</scope>
    <source>
        <strain evidence="1">R229</strain>
    </source>
</reference>
<name>G2ZKL2_9RALS</name>
<proteinExistence type="predicted"/>